<gene>
    <name evidence="2" type="ORF">OSR52_15505</name>
</gene>
<evidence type="ECO:0000313" key="2">
    <source>
        <dbReference type="EMBL" id="MDG3587276.1"/>
    </source>
</evidence>
<sequence>MVATTILLMFMGFYALYSSSKRAVLNQSKFDIWLQEKYSPLKATGLLLITIALGVAILHKGFASGIFYWFIILMTLGSLIVLVSPLRVFNYKAIATTLICIVFIENFLI</sequence>
<evidence type="ECO:0000256" key="1">
    <source>
        <dbReference type="SAM" id="Phobius"/>
    </source>
</evidence>
<comment type="caution">
    <text evidence="2">The sequence shown here is derived from an EMBL/GenBank/DDBJ whole genome shotgun (WGS) entry which is preliminary data.</text>
</comment>
<dbReference type="RefSeq" id="WP_277901013.1">
    <property type="nucleotide sequence ID" value="NZ_JAPMUA010000006.1"/>
</dbReference>
<accession>A0ABT6FVJ1</accession>
<keyword evidence="3" id="KW-1185">Reference proteome</keyword>
<name>A0ABT6FVJ1_9FLAO</name>
<keyword evidence="1" id="KW-0472">Membrane</keyword>
<keyword evidence="1" id="KW-0812">Transmembrane</keyword>
<evidence type="ECO:0008006" key="4">
    <source>
        <dbReference type="Google" id="ProtNLM"/>
    </source>
</evidence>
<protein>
    <recommendedName>
        <fullName evidence="4">DUF3325 domain-containing protein</fullName>
    </recommendedName>
</protein>
<reference evidence="2" key="1">
    <citation type="submission" date="2022-11" db="EMBL/GenBank/DDBJ databases">
        <title>High-quality draft genome sequence of Galbibacter sp. strain CMA-7.</title>
        <authorList>
            <person name="Wei L."/>
            <person name="Dong C."/>
            <person name="Shao Z."/>
        </authorList>
    </citation>
    <scope>NUCLEOTIDE SEQUENCE</scope>
    <source>
        <strain evidence="2">CMA-7</strain>
    </source>
</reference>
<dbReference type="Proteomes" id="UP001153642">
    <property type="component" value="Unassembled WGS sequence"/>
</dbReference>
<proteinExistence type="predicted"/>
<dbReference type="EMBL" id="JAPMUA010000006">
    <property type="protein sequence ID" value="MDG3587276.1"/>
    <property type="molecule type" value="Genomic_DNA"/>
</dbReference>
<keyword evidence="1" id="KW-1133">Transmembrane helix</keyword>
<feature type="transmembrane region" description="Helical" evidence="1">
    <location>
        <begin position="42"/>
        <end position="59"/>
    </location>
</feature>
<feature type="transmembrane region" description="Helical" evidence="1">
    <location>
        <begin position="66"/>
        <end position="83"/>
    </location>
</feature>
<evidence type="ECO:0000313" key="3">
    <source>
        <dbReference type="Proteomes" id="UP001153642"/>
    </source>
</evidence>
<organism evidence="2 3">
    <name type="scientific">Galbibacter pacificus</name>
    <dbReference type="NCBI Taxonomy" id="2996052"/>
    <lineage>
        <taxon>Bacteria</taxon>
        <taxon>Pseudomonadati</taxon>
        <taxon>Bacteroidota</taxon>
        <taxon>Flavobacteriia</taxon>
        <taxon>Flavobacteriales</taxon>
        <taxon>Flavobacteriaceae</taxon>
        <taxon>Galbibacter</taxon>
    </lineage>
</organism>